<dbReference type="InterPro" id="IPR000085">
    <property type="entry name" value="RuvA"/>
</dbReference>
<sequence length="189" mass="21101">MIGSIRGILIDKSPPWIQVDCGGIGYEIEVPMSTYYHLPELQSDIFLHVHMVVREDAQLLFGFLTKEEKSSFKSLIKINGIGAKVALSILSGVSMDQFSNAIEQQDVSLLVKIPGIGRKTAERLIVELKDKQDLKLQQSSQHSKNLTDIMDALEALGYSKSDIQKVIKNFNEDINVNEGIKQALQWLSS</sequence>
<organism evidence="8 9">
    <name type="scientific">Methylophilales bacterium MBRS-H7</name>
    <dbReference type="NCBI Taxonomy" id="1623450"/>
    <lineage>
        <taxon>Bacteria</taxon>
        <taxon>Pseudomonadati</taxon>
        <taxon>Pseudomonadota</taxon>
        <taxon>Betaproteobacteria</taxon>
        <taxon>Nitrosomonadales</taxon>
        <taxon>OM43 clade</taxon>
    </lineage>
</organism>
<dbReference type="GO" id="GO:0009378">
    <property type="term" value="F:four-way junction helicase activity"/>
    <property type="evidence" value="ECO:0007669"/>
    <property type="project" value="InterPro"/>
</dbReference>
<dbReference type="SUPFAM" id="SSF50249">
    <property type="entry name" value="Nucleic acid-binding proteins"/>
    <property type="match status" value="1"/>
</dbReference>
<dbReference type="Proteomes" id="UP000066549">
    <property type="component" value="Chromosome"/>
</dbReference>
<dbReference type="GO" id="GO:0009379">
    <property type="term" value="C:Holliday junction helicase complex"/>
    <property type="evidence" value="ECO:0007669"/>
    <property type="project" value="InterPro"/>
</dbReference>
<comment type="domain">
    <text evidence="6">Has three domains with a flexible linker between the domains II and III and assumes an 'L' shape. Domain III is highly mobile and contacts RuvB.</text>
</comment>
<dbReference type="InterPro" id="IPR036267">
    <property type="entry name" value="RuvA_C_sf"/>
</dbReference>
<evidence type="ECO:0000256" key="6">
    <source>
        <dbReference type="HAMAP-Rule" id="MF_00031"/>
    </source>
</evidence>
<dbReference type="InterPro" id="IPR011114">
    <property type="entry name" value="RuvA_C"/>
</dbReference>
<dbReference type="EMBL" id="CP011002">
    <property type="protein sequence ID" value="AKO65942.1"/>
    <property type="molecule type" value="Genomic_DNA"/>
</dbReference>
<comment type="subcellular location">
    <subcellularLocation>
        <location evidence="6">Cytoplasm</location>
    </subcellularLocation>
</comment>
<name>A0A0H4JBS6_9PROT</name>
<feature type="domain" description="Helix-hairpin-helix DNA-binding motif class 1" evidence="7">
    <location>
        <begin position="73"/>
        <end position="92"/>
    </location>
</feature>
<dbReference type="HAMAP" id="MF_00031">
    <property type="entry name" value="DNA_HJ_migration_RuvA"/>
    <property type="match status" value="1"/>
</dbReference>
<dbReference type="Gene3D" id="2.40.50.140">
    <property type="entry name" value="Nucleic acid-binding proteins"/>
    <property type="match status" value="1"/>
</dbReference>
<dbReference type="AlphaFoldDB" id="A0A0H4JBS6"/>
<comment type="caution">
    <text evidence="6">Lacks conserved residue(s) required for the propagation of feature annotation.</text>
</comment>
<dbReference type="Gene3D" id="1.10.8.10">
    <property type="entry name" value="DNA helicase RuvA subunit, C-terminal domain"/>
    <property type="match status" value="1"/>
</dbReference>
<evidence type="ECO:0000256" key="4">
    <source>
        <dbReference type="ARBA" id="ARBA00023172"/>
    </source>
</evidence>
<keyword evidence="1 6" id="KW-0963">Cytoplasm</keyword>
<comment type="subunit">
    <text evidence="6">Homotetramer. Forms an RuvA(8)-RuvB(12)-Holliday junction (HJ) complex. HJ DNA is sandwiched between 2 RuvA tetramers; dsDNA enters through RuvA and exits via RuvB. An RuvB hexamer assembles on each DNA strand where it exits the tetramer. Each RuvB hexamer is contacted by two RuvA subunits (via domain III) on 2 adjacent RuvB subunits; this complex drives branch migration. In the full resolvosome a probable DNA-RuvA(4)-RuvB(12)-RuvC(2) complex forms which resolves the HJ.</text>
</comment>
<dbReference type="SUPFAM" id="SSF47781">
    <property type="entry name" value="RuvA domain 2-like"/>
    <property type="match status" value="1"/>
</dbReference>
<dbReference type="GO" id="GO:0005524">
    <property type="term" value="F:ATP binding"/>
    <property type="evidence" value="ECO:0007669"/>
    <property type="project" value="InterPro"/>
</dbReference>
<keyword evidence="9" id="KW-1185">Reference proteome</keyword>
<dbReference type="CDD" id="cd14332">
    <property type="entry name" value="UBA_RuvA_C"/>
    <property type="match status" value="1"/>
</dbReference>
<evidence type="ECO:0000313" key="9">
    <source>
        <dbReference type="Proteomes" id="UP000066549"/>
    </source>
</evidence>
<evidence type="ECO:0000313" key="8">
    <source>
        <dbReference type="EMBL" id="AKO65942.1"/>
    </source>
</evidence>
<dbReference type="Pfam" id="PF01330">
    <property type="entry name" value="RuvA_N"/>
    <property type="match status" value="1"/>
</dbReference>
<dbReference type="Pfam" id="PF07499">
    <property type="entry name" value="RuvA_C"/>
    <property type="match status" value="1"/>
</dbReference>
<dbReference type="SMART" id="SM00278">
    <property type="entry name" value="HhH1"/>
    <property type="match status" value="2"/>
</dbReference>
<dbReference type="Pfam" id="PF14520">
    <property type="entry name" value="HHH_5"/>
    <property type="match status" value="1"/>
</dbReference>
<feature type="region of interest" description="Domain III" evidence="6">
    <location>
        <begin position="141"/>
        <end position="189"/>
    </location>
</feature>
<dbReference type="InterPro" id="IPR012340">
    <property type="entry name" value="NA-bd_OB-fold"/>
</dbReference>
<dbReference type="GO" id="GO:0000400">
    <property type="term" value="F:four-way junction DNA binding"/>
    <property type="evidence" value="ECO:0007669"/>
    <property type="project" value="UniProtKB-UniRule"/>
</dbReference>
<keyword evidence="5 6" id="KW-0234">DNA repair</keyword>
<evidence type="ECO:0000256" key="1">
    <source>
        <dbReference type="ARBA" id="ARBA00022490"/>
    </source>
</evidence>
<feature type="region of interest" description="Domain I" evidence="6">
    <location>
        <begin position="1"/>
        <end position="64"/>
    </location>
</feature>
<dbReference type="InterPro" id="IPR003583">
    <property type="entry name" value="Hlx-hairpin-Hlx_DNA-bd_motif"/>
</dbReference>
<evidence type="ECO:0000256" key="3">
    <source>
        <dbReference type="ARBA" id="ARBA00023125"/>
    </source>
</evidence>
<proteinExistence type="inferred from homology"/>
<keyword evidence="2 6" id="KW-0227">DNA damage</keyword>
<keyword evidence="8" id="KW-0347">Helicase</keyword>
<dbReference type="Gene3D" id="1.10.150.20">
    <property type="entry name" value="5' to 3' exonuclease, C-terminal subdomain"/>
    <property type="match status" value="1"/>
</dbReference>
<keyword evidence="8" id="KW-0067">ATP-binding</keyword>
<keyword evidence="8" id="KW-0378">Hydrolase</keyword>
<protein>
    <recommendedName>
        <fullName evidence="6">Holliday junction branch migration complex subunit RuvA</fullName>
    </recommendedName>
</protein>
<dbReference type="SUPFAM" id="SSF46929">
    <property type="entry name" value="DNA helicase RuvA subunit, C-terminal domain"/>
    <property type="match status" value="1"/>
</dbReference>
<evidence type="ECO:0000256" key="5">
    <source>
        <dbReference type="ARBA" id="ARBA00023204"/>
    </source>
</evidence>
<dbReference type="GO" id="GO:0006281">
    <property type="term" value="P:DNA repair"/>
    <property type="evidence" value="ECO:0007669"/>
    <property type="project" value="UniProtKB-UniRule"/>
</dbReference>
<evidence type="ECO:0000256" key="2">
    <source>
        <dbReference type="ARBA" id="ARBA00022763"/>
    </source>
</evidence>
<dbReference type="NCBIfam" id="TIGR00084">
    <property type="entry name" value="ruvA"/>
    <property type="match status" value="1"/>
</dbReference>
<keyword evidence="8" id="KW-0547">Nucleotide-binding</keyword>
<dbReference type="PATRIC" id="fig|1623450.3.peg.854"/>
<comment type="function">
    <text evidence="6">The RuvA-RuvB-RuvC complex processes Holliday junction (HJ) DNA during genetic recombination and DNA repair, while the RuvA-RuvB complex plays an important role in the rescue of blocked DNA replication forks via replication fork reversal (RFR). RuvA specifically binds to HJ cruciform DNA, conferring on it an open structure. The RuvB hexamer acts as an ATP-dependent pump, pulling dsDNA into and through the RuvAB complex. HJ branch migration allows RuvC to scan DNA until it finds its consensus sequence, where it cleaves and resolves the cruciform DNA.</text>
</comment>
<evidence type="ECO:0000259" key="7">
    <source>
        <dbReference type="SMART" id="SM00278"/>
    </source>
</evidence>
<dbReference type="InterPro" id="IPR013849">
    <property type="entry name" value="DNA_helicase_Holl-junc_RuvA_I"/>
</dbReference>
<feature type="domain" description="Helix-hairpin-helix DNA-binding motif class 1" evidence="7">
    <location>
        <begin position="108"/>
        <end position="127"/>
    </location>
</feature>
<comment type="similarity">
    <text evidence="6">Belongs to the RuvA family.</text>
</comment>
<keyword evidence="3 6" id="KW-0238">DNA-binding</keyword>
<dbReference type="GO" id="GO:0006310">
    <property type="term" value="P:DNA recombination"/>
    <property type="evidence" value="ECO:0007669"/>
    <property type="project" value="UniProtKB-UniRule"/>
</dbReference>
<keyword evidence="4 6" id="KW-0233">DNA recombination</keyword>
<dbReference type="InterPro" id="IPR010994">
    <property type="entry name" value="RuvA_2-like"/>
</dbReference>
<reference evidence="8 9" key="1">
    <citation type="submission" date="2015-03" db="EMBL/GenBank/DDBJ databases">
        <title>Comparative analysis of the OM43 clade including a novel species from Red Sea uncovers genomic and metabolic diversity among marine methylotrophs.</title>
        <authorList>
            <person name="Jimenez-Infante F."/>
            <person name="Ngugi D.K."/>
            <person name="Vinu M."/>
            <person name="Alam I."/>
            <person name="Kamau A."/>
            <person name="Blom J."/>
            <person name="Bajic V.B."/>
            <person name="Stingl U."/>
        </authorList>
    </citation>
    <scope>NUCLEOTIDE SEQUENCE [LARGE SCALE GENOMIC DNA]</scope>
    <source>
        <strain evidence="8 9">MBRSH7</strain>
    </source>
</reference>
<accession>A0A0H4JBS6</accession>
<gene>
    <name evidence="6" type="primary">ruvA</name>
    <name evidence="8" type="ORF">VI33_04305</name>
</gene>
<dbReference type="GO" id="GO:0005737">
    <property type="term" value="C:cytoplasm"/>
    <property type="evidence" value="ECO:0007669"/>
    <property type="project" value="UniProtKB-SubCell"/>
</dbReference>
<dbReference type="GO" id="GO:0048476">
    <property type="term" value="C:Holliday junction resolvase complex"/>
    <property type="evidence" value="ECO:0007669"/>
    <property type="project" value="UniProtKB-UniRule"/>
</dbReference>
<dbReference type="OrthoDB" id="5293449at2"/>